<accession>A0A916T5Q2</accession>
<evidence type="ECO:0000313" key="2">
    <source>
        <dbReference type="EMBL" id="GGB32717.1"/>
    </source>
</evidence>
<feature type="transmembrane region" description="Helical" evidence="1">
    <location>
        <begin position="188"/>
        <end position="208"/>
    </location>
</feature>
<evidence type="ECO:0000256" key="1">
    <source>
        <dbReference type="SAM" id="Phobius"/>
    </source>
</evidence>
<evidence type="ECO:0008006" key="4">
    <source>
        <dbReference type="Google" id="ProtNLM"/>
    </source>
</evidence>
<reference evidence="2" key="2">
    <citation type="submission" date="2020-09" db="EMBL/GenBank/DDBJ databases">
        <authorList>
            <person name="Sun Q."/>
            <person name="Zhou Y."/>
        </authorList>
    </citation>
    <scope>NUCLEOTIDE SEQUENCE</scope>
    <source>
        <strain evidence="2">CGMCC 1.12827</strain>
    </source>
</reference>
<feature type="transmembrane region" description="Helical" evidence="1">
    <location>
        <begin position="70"/>
        <end position="92"/>
    </location>
</feature>
<reference evidence="2" key="1">
    <citation type="journal article" date="2014" name="Int. J. Syst. Evol. Microbiol.">
        <title>Complete genome sequence of Corynebacterium casei LMG S-19264T (=DSM 44701T), isolated from a smear-ripened cheese.</title>
        <authorList>
            <consortium name="US DOE Joint Genome Institute (JGI-PGF)"/>
            <person name="Walter F."/>
            <person name="Albersmeier A."/>
            <person name="Kalinowski J."/>
            <person name="Ruckert C."/>
        </authorList>
    </citation>
    <scope>NUCLEOTIDE SEQUENCE</scope>
    <source>
        <strain evidence="2">CGMCC 1.12827</strain>
    </source>
</reference>
<protein>
    <recommendedName>
        <fullName evidence="4">DUF1275 domain-containing protein</fullName>
    </recommendedName>
</protein>
<keyword evidence="1" id="KW-1133">Transmembrane helix</keyword>
<dbReference type="AlphaFoldDB" id="A0A916T5Q2"/>
<name>A0A916T5Q2_9ACTN</name>
<feature type="transmembrane region" description="Helical" evidence="1">
    <location>
        <begin position="128"/>
        <end position="148"/>
    </location>
</feature>
<organism evidence="2 3">
    <name type="scientific">Gordonia jinhuaensis</name>
    <dbReference type="NCBI Taxonomy" id="1517702"/>
    <lineage>
        <taxon>Bacteria</taxon>
        <taxon>Bacillati</taxon>
        <taxon>Actinomycetota</taxon>
        <taxon>Actinomycetes</taxon>
        <taxon>Mycobacteriales</taxon>
        <taxon>Gordoniaceae</taxon>
        <taxon>Gordonia</taxon>
    </lineage>
</organism>
<comment type="caution">
    <text evidence="2">The sequence shown here is derived from an EMBL/GenBank/DDBJ whole genome shotgun (WGS) entry which is preliminary data.</text>
</comment>
<gene>
    <name evidence="2" type="ORF">GCM10011489_21110</name>
</gene>
<feature type="transmembrane region" description="Helical" evidence="1">
    <location>
        <begin position="104"/>
        <end position="122"/>
    </location>
</feature>
<keyword evidence="1" id="KW-0812">Transmembrane</keyword>
<dbReference type="Pfam" id="PF06912">
    <property type="entry name" value="DUF1275"/>
    <property type="match status" value="1"/>
</dbReference>
<feature type="transmembrane region" description="Helical" evidence="1">
    <location>
        <begin position="214"/>
        <end position="231"/>
    </location>
</feature>
<dbReference type="Proteomes" id="UP000621454">
    <property type="component" value="Unassembled WGS sequence"/>
</dbReference>
<keyword evidence="1" id="KW-0472">Membrane</keyword>
<evidence type="ECO:0000313" key="3">
    <source>
        <dbReference type="Proteomes" id="UP000621454"/>
    </source>
</evidence>
<proteinExistence type="predicted"/>
<dbReference type="PANTHER" id="PTHR37314">
    <property type="entry name" value="SLR0142 PROTEIN"/>
    <property type="match status" value="1"/>
</dbReference>
<sequence length="242" mass="25740">MTWNATDLNDKHPALGPFYDVREMVLAATLAALAGATGAAAWLYTSGWYVTFMTGNSERLVLEHFKGQHVMALSALATVAVFTAGVIAASLARLRLWRKARHGATLMTMGAAILAWLCDVILVDEGHAIGAIPVLCLAFGLGALNTSISRRGEVVMPLSYMTGTLVKIGQGVAMHAAKVKRWAWLPHLTTYAGFLLGAGIGGTIFTALDTHSSLLALAGFASLVAVGTWKLDHPRFITQDVH</sequence>
<dbReference type="EMBL" id="BMGC01000012">
    <property type="protein sequence ID" value="GGB32717.1"/>
    <property type="molecule type" value="Genomic_DNA"/>
</dbReference>
<feature type="transmembrane region" description="Helical" evidence="1">
    <location>
        <begin position="25"/>
        <end position="50"/>
    </location>
</feature>
<keyword evidence="3" id="KW-1185">Reference proteome</keyword>
<dbReference type="InterPro" id="IPR010699">
    <property type="entry name" value="DUF1275"/>
</dbReference>
<dbReference type="PANTHER" id="PTHR37314:SF4">
    <property type="entry name" value="UPF0700 TRANSMEMBRANE PROTEIN YOAK"/>
    <property type="match status" value="1"/>
</dbReference>